<name>A0A0F9HII5_9ZZZZ</name>
<accession>A0A0F9HII5</accession>
<gene>
    <name evidence="1" type="ORF">LCGC14_2059760</name>
</gene>
<dbReference type="AlphaFoldDB" id="A0A0F9HII5"/>
<proteinExistence type="predicted"/>
<sequence>MEDKTNKTKEIITLSKELGGGIPTCIECLGDTLVIINISDNENLNYIIEVFCARCLLIQQINLDKLK</sequence>
<evidence type="ECO:0000313" key="1">
    <source>
        <dbReference type="EMBL" id="KKL74952.1"/>
    </source>
</evidence>
<dbReference type="EMBL" id="LAZR01024494">
    <property type="protein sequence ID" value="KKL74952.1"/>
    <property type="molecule type" value="Genomic_DNA"/>
</dbReference>
<comment type="caution">
    <text evidence="1">The sequence shown here is derived from an EMBL/GenBank/DDBJ whole genome shotgun (WGS) entry which is preliminary data.</text>
</comment>
<reference evidence="1" key="1">
    <citation type="journal article" date="2015" name="Nature">
        <title>Complex archaea that bridge the gap between prokaryotes and eukaryotes.</title>
        <authorList>
            <person name="Spang A."/>
            <person name="Saw J.H."/>
            <person name="Jorgensen S.L."/>
            <person name="Zaremba-Niedzwiedzka K."/>
            <person name="Martijn J."/>
            <person name="Lind A.E."/>
            <person name="van Eijk R."/>
            <person name="Schleper C."/>
            <person name="Guy L."/>
            <person name="Ettema T.J."/>
        </authorList>
    </citation>
    <scope>NUCLEOTIDE SEQUENCE</scope>
</reference>
<protein>
    <submittedName>
        <fullName evidence="1">Uncharacterized protein</fullName>
    </submittedName>
</protein>
<organism evidence="1">
    <name type="scientific">marine sediment metagenome</name>
    <dbReference type="NCBI Taxonomy" id="412755"/>
    <lineage>
        <taxon>unclassified sequences</taxon>
        <taxon>metagenomes</taxon>
        <taxon>ecological metagenomes</taxon>
    </lineage>
</organism>